<feature type="non-terminal residue" evidence="1">
    <location>
        <position position="68"/>
    </location>
</feature>
<gene>
    <name evidence="1" type="ORF">DHETER_LOCUS10173</name>
</gene>
<dbReference type="Proteomes" id="UP000789702">
    <property type="component" value="Unassembled WGS sequence"/>
</dbReference>
<sequence>MTSGLSNHVTEIPESSSKSIPIESQVSDSSSSKPSQENDQDESKTRSSASLELPEDKLNASTEETESR</sequence>
<name>A0ACA9NR19_9GLOM</name>
<reference evidence="1" key="1">
    <citation type="submission" date="2021-06" db="EMBL/GenBank/DDBJ databases">
        <authorList>
            <person name="Kallberg Y."/>
            <person name="Tangrot J."/>
            <person name="Rosling A."/>
        </authorList>
    </citation>
    <scope>NUCLEOTIDE SEQUENCE</scope>
    <source>
        <strain evidence="1">IL203A</strain>
    </source>
</reference>
<keyword evidence="2" id="KW-1185">Reference proteome</keyword>
<proteinExistence type="predicted"/>
<organism evidence="1 2">
    <name type="scientific">Dentiscutata heterogama</name>
    <dbReference type="NCBI Taxonomy" id="1316150"/>
    <lineage>
        <taxon>Eukaryota</taxon>
        <taxon>Fungi</taxon>
        <taxon>Fungi incertae sedis</taxon>
        <taxon>Mucoromycota</taxon>
        <taxon>Glomeromycotina</taxon>
        <taxon>Glomeromycetes</taxon>
        <taxon>Diversisporales</taxon>
        <taxon>Gigasporaceae</taxon>
        <taxon>Dentiscutata</taxon>
    </lineage>
</organism>
<accession>A0ACA9NR19</accession>
<dbReference type="EMBL" id="CAJVPU010019272">
    <property type="protein sequence ID" value="CAG8670737.1"/>
    <property type="molecule type" value="Genomic_DNA"/>
</dbReference>
<comment type="caution">
    <text evidence="1">The sequence shown here is derived from an EMBL/GenBank/DDBJ whole genome shotgun (WGS) entry which is preliminary data.</text>
</comment>
<evidence type="ECO:0000313" key="1">
    <source>
        <dbReference type="EMBL" id="CAG8670737.1"/>
    </source>
</evidence>
<protein>
    <submittedName>
        <fullName evidence="1">1926_t:CDS:1</fullName>
    </submittedName>
</protein>
<evidence type="ECO:0000313" key="2">
    <source>
        <dbReference type="Proteomes" id="UP000789702"/>
    </source>
</evidence>